<keyword evidence="3" id="KW-1185">Reference proteome</keyword>
<feature type="domain" description="ARB-07466-like C-terminal" evidence="1">
    <location>
        <begin position="116"/>
        <end position="211"/>
    </location>
</feature>
<organism evidence="2 3">
    <name type="scientific">Skermania pinensis</name>
    <dbReference type="NCBI Taxonomy" id="39122"/>
    <lineage>
        <taxon>Bacteria</taxon>
        <taxon>Bacillati</taxon>
        <taxon>Actinomycetota</taxon>
        <taxon>Actinomycetes</taxon>
        <taxon>Mycobacteriales</taxon>
        <taxon>Gordoniaceae</taxon>
        <taxon>Skermania</taxon>
    </lineage>
</organism>
<evidence type="ECO:0000313" key="3">
    <source>
        <dbReference type="Proteomes" id="UP000887023"/>
    </source>
</evidence>
<protein>
    <recommendedName>
        <fullName evidence="1">ARB-07466-like C-terminal domain-containing protein</fullName>
    </recommendedName>
</protein>
<gene>
    <name evidence="2" type="ORF">KV203_13285</name>
</gene>
<dbReference type="InterPro" id="IPR058593">
    <property type="entry name" value="ARB_07466-like_C"/>
</dbReference>
<evidence type="ECO:0000259" key="1">
    <source>
        <dbReference type="Pfam" id="PF26571"/>
    </source>
</evidence>
<dbReference type="EMBL" id="CP079105">
    <property type="protein sequence ID" value="QXQ12887.1"/>
    <property type="molecule type" value="Genomic_DNA"/>
</dbReference>
<name>A0ABX8S788_9ACTN</name>
<dbReference type="RefSeq" id="WP_066467666.1">
    <property type="nucleotide sequence ID" value="NZ_CBCRUZ010000002.1"/>
</dbReference>
<reference evidence="2" key="1">
    <citation type="submission" date="2021-07" db="EMBL/GenBank/DDBJ databases">
        <title>Candidatus Kaistella beijingensis sp. nov. isolated from a municipal wastewater treatment plant is involved in sludge foaming.</title>
        <authorList>
            <person name="Song Y."/>
            <person name="Liu S.-J."/>
        </authorList>
    </citation>
    <scope>NUCLEOTIDE SEQUENCE</scope>
    <source>
        <strain evidence="2">DSM 43998</strain>
    </source>
</reference>
<dbReference type="Pfam" id="PF26571">
    <property type="entry name" value="VldE"/>
    <property type="match status" value="1"/>
</dbReference>
<evidence type="ECO:0000313" key="2">
    <source>
        <dbReference type="EMBL" id="QXQ12887.1"/>
    </source>
</evidence>
<accession>A0ABX8S788</accession>
<dbReference type="Proteomes" id="UP000887023">
    <property type="component" value="Chromosome"/>
</dbReference>
<sequence>MPVAILVAAGAVGISFWVIDGHPQSDQQPAALESPATTTFATPMTTPTAGTVLTPDEAPLPPTTPPPALTATAAPAPIPVVVAPPPVAPDAPPLDDLPIREAAALIPRPLCSTSLAGTQPHVAQVGNFLRAMFGIKDIGGAVGRAGDGDHGAGLALDLMMPNPELGTKVAGYVLSHQKAFGVTYVIWQQQYNDGGGWSMMEDRGSPTQNHMDHVHVSFAPSSDVGLTC</sequence>
<proteinExistence type="predicted"/>